<comment type="caution">
    <text evidence="1">The sequence shown here is derived from an EMBL/GenBank/DDBJ whole genome shotgun (WGS) entry which is preliminary data.</text>
</comment>
<dbReference type="Proteomes" id="UP000291097">
    <property type="component" value="Unassembled WGS sequence"/>
</dbReference>
<evidence type="ECO:0000313" key="2">
    <source>
        <dbReference type="Proteomes" id="UP000291097"/>
    </source>
</evidence>
<name>A0A482YEJ9_9EURY</name>
<dbReference type="AlphaFoldDB" id="A0A482YEJ9"/>
<protein>
    <submittedName>
        <fullName evidence="1">Uncharacterized protein</fullName>
    </submittedName>
</protein>
<gene>
    <name evidence="1" type="ORF">BDK88_0319</name>
</gene>
<evidence type="ECO:0000313" key="1">
    <source>
        <dbReference type="EMBL" id="RZV11440.1"/>
    </source>
</evidence>
<reference evidence="1 2" key="1">
    <citation type="submission" date="2019-02" db="EMBL/GenBank/DDBJ databases">
        <title>Genomic Encyclopedia of Archaeal and Bacterial Type Strains, Phase II (KMG-II): from individual species to whole genera.</title>
        <authorList>
            <person name="Goeker M."/>
        </authorList>
    </citation>
    <scope>NUCLEOTIDE SEQUENCE [LARGE SCALE GENOMIC DNA]</scope>
    <source>
        <strain evidence="1 2">DSM 18328</strain>
    </source>
</reference>
<dbReference type="EMBL" id="SHMP01000003">
    <property type="protein sequence ID" value="RZV11440.1"/>
    <property type="molecule type" value="Genomic_DNA"/>
</dbReference>
<accession>A0A482YEJ9</accession>
<organism evidence="1 2">
    <name type="scientific">Natrinema hispanicum</name>
    <dbReference type="NCBI Taxonomy" id="392421"/>
    <lineage>
        <taxon>Archaea</taxon>
        <taxon>Methanobacteriati</taxon>
        <taxon>Methanobacteriota</taxon>
        <taxon>Stenosarchaea group</taxon>
        <taxon>Halobacteria</taxon>
        <taxon>Halobacteriales</taxon>
        <taxon>Natrialbaceae</taxon>
        <taxon>Natrinema</taxon>
    </lineage>
</organism>
<sequence length="48" mass="5745">MTKYNRRIANKESLLMKLHTVSNAMGYRRLSPEEPRYRDRSWMGCPTV</sequence>
<proteinExistence type="predicted"/>